<dbReference type="AlphaFoldDB" id="A0AAD5SYT0"/>
<evidence type="ECO:0000256" key="1">
    <source>
        <dbReference type="PROSITE-ProRule" id="PRU10141"/>
    </source>
</evidence>
<evidence type="ECO:0000259" key="3">
    <source>
        <dbReference type="PROSITE" id="PS50011"/>
    </source>
</evidence>
<dbReference type="GO" id="GO:0005524">
    <property type="term" value="F:ATP binding"/>
    <property type="evidence" value="ECO:0007669"/>
    <property type="project" value="UniProtKB-UniRule"/>
</dbReference>
<keyword evidence="4" id="KW-0418">Kinase</keyword>
<keyword evidence="1" id="KW-0067">ATP-binding</keyword>
<feature type="compositionally biased region" description="Low complexity" evidence="2">
    <location>
        <begin position="452"/>
        <end position="468"/>
    </location>
</feature>
<reference evidence="4" key="1">
    <citation type="submission" date="2020-05" db="EMBL/GenBank/DDBJ databases">
        <title>Phylogenomic resolution of chytrid fungi.</title>
        <authorList>
            <person name="Stajich J.E."/>
            <person name="Amses K."/>
            <person name="Simmons R."/>
            <person name="Seto K."/>
            <person name="Myers J."/>
            <person name="Bonds A."/>
            <person name="Quandt C.A."/>
            <person name="Barry K."/>
            <person name="Liu P."/>
            <person name="Grigoriev I."/>
            <person name="Longcore J.E."/>
            <person name="James T.Y."/>
        </authorList>
    </citation>
    <scope>NUCLEOTIDE SEQUENCE</scope>
    <source>
        <strain evidence="4">JEL0513</strain>
    </source>
</reference>
<accession>A0AAD5SYT0</accession>
<organism evidence="4 5">
    <name type="scientific">Physocladia obscura</name>
    <dbReference type="NCBI Taxonomy" id="109957"/>
    <lineage>
        <taxon>Eukaryota</taxon>
        <taxon>Fungi</taxon>
        <taxon>Fungi incertae sedis</taxon>
        <taxon>Chytridiomycota</taxon>
        <taxon>Chytridiomycota incertae sedis</taxon>
        <taxon>Chytridiomycetes</taxon>
        <taxon>Chytridiales</taxon>
        <taxon>Chytriomycetaceae</taxon>
        <taxon>Physocladia</taxon>
    </lineage>
</organism>
<dbReference type="InterPro" id="IPR011009">
    <property type="entry name" value="Kinase-like_dom_sf"/>
</dbReference>
<protein>
    <submittedName>
        <fullName evidence="4">Tau-tubulin kinase 2</fullName>
    </submittedName>
</protein>
<evidence type="ECO:0000313" key="4">
    <source>
        <dbReference type="EMBL" id="KAJ3119403.1"/>
    </source>
</evidence>
<feature type="binding site" evidence="1">
    <location>
        <position position="58"/>
    </location>
    <ligand>
        <name>ATP</name>
        <dbReference type="ChEBI" id="CHEBI:30616"/>
    </ligand>
</feature>
<feature type="domain" description="Protein kinase" evidence="3">
    <location>
        <begin position="29"/>
        <end position="414"/>
    </location>
</feature>
<name>A0AAD5SYT0_9FUNG</name>
<keyword evidence="4" id="KW-0808">Transferase</keyword>
<evidence type="ECO:0000256" key="2">
    <source>
        <dbReference type="SAM" id="MobiDB-lite"/>
    </source>
</evidence>
<proteinExistence type="predicted"/>
<evidence type="ECO:0000313" key="5">
    <source>
        <dbReference type="Proteomes" id="UP001211907"/>
    </source>
</evidence>
<dbReference type="Pfam" id="PF00069">
    <property type="entry name" value="Pkinase"/>
    <property type="match status" value="1"/>
</dbReference>
<dbReference type="PROSITE" id="PS00107">
    <property type="entry name" value="PROTEIN_KINASE_ATP"/>
    <property type="match status" value="1"/>
</dbReference>
<comment type="caution">
    <text evidence="4">The sequence shown here is derived from an EMBL/GenBank/DDBJ whole genome shotgun (WGS) entry which is preliminary data.</text>
</comment>
<sequence length="587" mass="64033">MNAAQIPQQQQQQQKTIPTLYNLMIKGRWRLLSVLGKGAFGEVYLAADMLTGNQVAVKIESPSCKKQVLKLEISIIRKLQDCSYVAGHVGAGRFTWPYQQATNQSLGTQPSIDTILSDSPIYSYMVMELLGPNLSELRRKSPSGRFSVATAAVLGRQMLRGIQALHEVGILHRDIKPGTVEAYCVYEIGNFCMSMPDLTNQSKQKCYLIDFGLSRRYLGIDGRVREPRSKVGFRGTARYASVNAHIGVELSRVDDLWSLFYLLVEFLVGTLPWKGKEKELIGEIKASHTNPSLVAGLPSCMLTFMTVLTQTRYEDCPRYDVIDECLRNLGNTVKSEAVWDEHGNAISVYDWEFEGFGEEDVDIAVMRDAGQIVALRVCGCGQQNDGNIGDEHVLENVEQARRRVGEILDNQEIFKLSDSDVAGARGEDDENAEAFGDTGVTSIANGTLADPLTSSTAASSSLNNNNSNGHMAGTFMSPHRRFSEQSVSSIPNTNYGSSPLGTSLPRWERQNSIGSIGIGVQQKSDLLAGRRASGTVSGLTLGIEKIGLAGGIIGGDDAMERTSPPPLPVRMDYDLESGGFGIFIVVG</sequence>
<feature type="compositionally biased region" description="Polar residues" evidence="2">
    <location>
        <begin position="484"/>
        <end position="501"/>
    </location>
</feature>
<dbReference type="Gene3D" id="1.10.510.10">
    <property type="entry name" value="Transferase(Phosphotransferase) domain 1"/>
    <property type="match status" value="1"/>
</dbReference>
<keyword evidence="5" id="KW-1185">Reference proteome</keyword>
<dbReference type="PROSITE" id="PS50011">
    <property type="entry name" value="PROTEIN_KINASE_DOM"/>
    <property type="match status" value="1"/>
</dbReference>
<dbReference type="Proteomes" id="UP001211907">
    <property type="component" value="Unassembled WGS sequence"/>
</dbReference>
<dbReference type="SMART" id="SM00220">
    <property type="entry name" value="S_TKc"/>
    <property type="match status" value="1"/>
</dbReference>
<dbReference type="EMBL" id="JADGJH010001064">
    <property type="protein sequence ID" value="KAJ3119403.1"/>
    <property type="molecule type" value="Genomic_DNA"/>
</dbReference>
<dbReference type="InterPro" id="IPR050235">
    <property type="entry name" value="CK1_Ser-Thr_kinase"/>
</dbReference>
<dbReference type="InterPro" id="IPR017441">
    <property type="entry name" value="Protein_kinase_ATP_BS"/>
</dbReference>
<keyword evidence="1" id="KW-0547">Nucleotide-binding</keyword>
<gene>
    <name evidence="4" type="primary">TTBK2</name>
    <name evidence="4" type="ORF">HK100_000332</name>
</gene>
<dbReference type="PANTHER" id="PTHR11909">
    <property type="entry name" value="CASEIN KINASE-RELATED"/>
    <property type="match status" value="1"/>
</dbReference>
<feature type="region of interest" description="Disordered" evidence="2">
    <location>
        <begin position="452"/>
        <end position="503"/>
    </location>
</feature>
<dbReference type="InterPro" id="IPR000719">
    <property type="entry name" value="Prot_kinase_dom"/>
</dbReference>
<dbReference type="SUPFAM" id="SSF56112">
    <property type="entry name" value="Protein kinase-like (PK-like)"/>
    <property type="match status" value="1"/>
</dbReference>
<dbReference type="GO" id="GO:0004672">
    <property type="term" value="F:protein kinase activity"/>
    <property type="evidence" value="ECO:0007669"/>
    <property type="project" value="InterPro"/>
</dbReference>